<evidence type="ECO:0000313" key="1">
    <source>
        <dbReference type="EMBL" id="KAI0030307.1"/>
    </source>
</evidence>
<proteinExistence type="predicted"/>
<evidence type="ECO:0000313" key="2">
    <source>
        <dbReference type="Proteomes" id="UP000814128"/>
    </source>
</evidence>
<reference evidence="1" key="2">
    <citation type="journal article" date="2022" name="New Phytol.">
        <title>Evolutionary transition to the ectomycorrhizal habit in the genomes of a hyperdiverse lineage of mushroom-forming fungi.</title>
        <authorList>
            <person name="Looney B."/>
            <person name="Miyauchi S."/>
            <person name="Morin E."/>
            <person name="Drula E."/>
            <person name="Courty P.E."/>
            <person name="Kohler A."/>
            <person name="Kuo A."/>
            <person name="LaButti K."/>
            <person name="Pangilinan J."/>
            <person name="Lipzen A."/>
            <person name="Riley R."/>
            <person name="Andreopoulos W."/>
            <person name="He G."/>
            <person name="Johnson J."/>
            <person name="Nolan M."/>
            <person name="Tritt A."/>
            <person name="Barry K.W."/>
            <person name="Grigoriev I.V."/>
            <person name="Nagy L.G."/>
            <person name="Hibbett D."/>
            <person name="Henrissat B."/>
            <person name="Matheny P.B."/>
            <person name="Labbe J."/>
            <person name="Martin F.M."/>
        </authorList>
    </citation>
    <scope>NUCLEOTIDE SEQUENCE</scope>
    <source>
        <strain evidence="1">EC-137</strain>
    </source>
</reference>
<comment type="caution">
    <text evidence="1">The sequence shown here is derived from an EMBL/GenBank/DDBJ whole genome shotgun (WGS) entry which is preliminary data.</text>
</comment>
<gene>
    <name evidence="1" type="ORF">K488DRAFT_72281</name>
</gene>
<reference evidence="1" key="1">
    <citation type="submission" date="2021-02" db="EMBL/GenBank/DDBJ databases">
        <authorList>
            <consortium name="DOE Joint Genome Institute"/>
            <person name="Ahrendt S."/>
            <person name="Looney B.P."/>
            <person name="Miyauchi S."/>
            <person name="Morin E."/>
            <person name="Drula E."/>
            <person name="Courty P.E."/>
            <person name="Chicoki N."/>
            <person name="Fauchery L."/>
            <person name="Kohler A."/>
            <person name="Kuo A."/>
            <person name="Labutti K."/>
            <person name="Pangilinan J."/>
            <person name="Lipzen A."/>
            <person name="Riley R."/>
            <person name="Andreopoulos W."/>
            <person name="He G."/>
            <person name="Johnson J."/>
            <person name="Barry K.W."/>
            <person name="Grigoriev I.V."/>
            <person name="Nagy L."/>
            <person name="Hibbett D."/>
            <person name="Henrissat B."/>
            <person name="Matheny P.B."/>
            <person name="Labbe J."/>
            <person name="Martin F."/>
        </authorList>
    </citation>
    <scope>NUCLEOTIDE SEQUENCE</scope>
    <source>
        <strain evidence="1">EC-137</strain>
    </source>
</reference>
<sequence length="261" mass="29282">MSVINGYQAPAPRELVEDFGPEPYDINFCFPIDFSRLESERVKLVPFLPRLHAQIYLDQVLQHPELETWLPFNYTRLAHVLHLVEVNFRQNSASVAFAVIDKGRPDPEHPEWGGSMAGVTGLIKASPENLSVEIGWVITFPAFQRTYVTSSANALLLRYCLATPDEQNPGLGLRRVQWFANAKNVPSVNTALRLGFKMEGKLRWERIIPAKYSSVAANGAPIRPGDPKPETLSRDSSLLSCCADDWANGGRELVQRILDRK</sequence>
<protein>
    <submittedName>
        <fullName evidence="1">Uncharacterized protein</fullName>
    </submittedName>
</protein>
<accession>A0ACB8QF76</accession>
<keyword evidence="2" id="KW-1185">Reference proteome</keyword>
<organism evidence="1 2">
    <name type="scientific">Vararia minispora EC-137</name>
    <dbReference type="NCBI Taxonomy" id="1314806"/>
    <lineage>
        <taxon>Eukaryota</taxon>
        <taxon>Fungi</taxon>
        <taxon>Dikarya</taxon>
        <taxon>Basidiomycota</taxon>
        <taxon>Agaricomycotina</taxon>
        <taxon>Agaricomycetes</taxon>
        <taxon>Russulales</taxon>
        <taxon>Lachnocladiaceae</taxon>
        <taxon>Vararia</taxon>
    </lineage>
</organism>
<dbReference type="EMBL" id="MU273628">
    <property type="protein sequence ID" value="KAI0030307.1"/>
    <property type="molecule type" value="Genomic_DNA"/>
</dbReference>
<name>A0ACB8QF76_9AGAM</name>
<dbReference type="Proteomes" id="UP000814128">
    <property type="component" value="Unassembled WGS sequence"/>
</dbReference>